<organism evidence="2 3">
    <name type="scientific">Dreissena polymorpha</name>
    <name type="common">Zebra mussel</name>
    <name type="synonym">Mytilus polymorpha</name>
    <dbReference type="NCBI Taxonomy" id="45954"/>
    <lineage>
        <taxon>Eukaryota</taxon>
        <taxon>Metazoa</taxon>
        <taxon>Spiralia</taxon>
        <taxon>Lophotrochozoa</taxon>
        <taxon>Mollusca</taxon>
        <taxon>Bivalvia</taxon>
        <taxon>Autobranchia</taxon>
        <taxon>Heteroconchia</taxon>
        <taxon>Euheterodonta</taxon>
        <taxon>Imparidentia</taxon>
        <taxon>Neoheterodontei</taxon>
        <taxon>Myida</taxon>
        <taxon>Dreissenoidea</taxon>
        <taxon>Dreissenidae</taxon>
        <taxon>Dreissena</taxon>
    </lineage>
</organism>
<sequence>MKSAKALPIYGSGQTEGRKDNAKTISLRLWRGIKTTLGRYILLIVQSGLVPLHMFEGRQVLVALPCSWYPVRHVYTAVWPVTERNTLPNNGPSTSPQTV</sequence>
<protein>
    <submittedName>
        <fullName evidence="2">Uncharacterized protein</fullName>
    </submittedName>
</protein>
<feature type="region of interest" description="Disordered" evidence="1">
    <location>
        <begin position="1"/>
        <end position="20"/>
    </location>
</feature>
<name>A0A9D3YLK1_DREPO</name>
<dbReference type="EMBL" id="JAIWYP010000015">
    <property type="protein sequence ID" value="KAH3700408.1"/>
    <property type="molecule type" value="Genomic_DNA"/>
</dbReference>
<evidence type="ECO:0000313" key="2">
    <source>
        <dbReference type="EMBL" id="KAH3700408.1"/>
    </source>
</evidence>
<evidence type="ECO:0000256" key="1">
    <source>
        <dbReference type="SAM" id="MobiDB-lite"/>
    </source>
</evidence>
<proteinExistence type="predicted"/>
<comment type="caution">
    <text evidence="2">The sequence shown here is derived from an EMBL/GenBank/DDBJ whole genome shotgun (WGS) entry which is preliminary data.</text>
</comment>
<reference evidence="2" key="2">
    <citation type="submission" date="2020-11" db="EMBL/GenBank/DDBJ databases">
        <authorList>
            <person name="McCartney M.A."/>
            <person name="Auch B."/>
            <person name="Kono T."/>
            <person name="Mallez S."/>
            <person name="Becker A."/>
            <person name="Gohl D.M."/>
            <person name="Silverstein K.A.T."/>
            <person name="Koren S."/>
            <person name="Bechman K.B."/>
            <person name="Herman A."/>
            <person name="Abrahante J.E."/>
            <person name="Garbe J."/>
        </authorList>
    </citation>
    <scope>NUCLEOTIDE SEQUENCE</scope>
    <source>
        <strain evidence="2">Duluth1</strain>
        <tissue evidence="2">Whole animal</tissue>
    </source>
</reference>
<dbReference type="Proteomes" id="UP000828390">
    <property type="component" value="Unassembled WGS sequence"/>
</dbReference>
<accession>A0A9D3YLK1</accession>
<evidence type="ECO:0000313" key="3">
    <source>
        <dbReference type="Proteomes" id="UP000828390"/>
    </source>
</evidence>
<dbReference type="AlphaFoldDB" id="A0A9D3YLK1"/>
<reference evidence="2" key="1">
    <citation type="journal article" date="2019" name="bioRxiv">
        <title>The Genome of the Zebra Mussel, Dreissena polymorpha: A Resource for Invasive Species Research.</title>
        <authorList>
            <person name="McCartney M.A."/>
            <person name="Auch B."/>
            <person name="Kono T."/>
            <person name="Mallez S."/>
            <person name="Zhang Y."/>
            <person name="Obille A."/>
            <person name="Becker A."/>
            <person name="Abrahante J.E."/>
            <person name="Garbe J."/>
            <person name="Badalamenti J.P."/>
            <person name="Herman A."/>
            <person name="Mangelson H."/>
            <person name="Liachko I."/>
            <person name="Sullivan S."/>
            <person name="Sone E.D."/>
            <person name="Koren S."/>
            <person name="Silverstein K.A.T."/>
            <person name="Beckman K.B."/>
            <person name="Gohl D.M."/>
        </authorList>
    </citation>
    <scope>NUCLEOTIDE SEQUENCE</scope>
    <source>
        <strain evidence="2">Duluth1</strain>
        <tissue evidence="2">Whole animal</tissue>
    </source>
</reference>
<gene>
    <name evidence="2" type="ORF">DPMN_075384</name>
</gene>
<keyword evidence="3" id="KW-1185">Reference proteome</keyword>